<evidence type="ECO:0000259" key="9">
    <source>
        <dbReference type="Pfam" id="PF00884"/>
    </source>
</evidence>
<dbReference type="InterPro" id="IPR017850">
    <property type="entry name" value="Alkaline_phosphatase_core_sf"/>
</dbReference>
<proteinExistence type="inferred from homology"/>
<comment type="similarity">
    <text evidence="3">Belongs to the LTA synthase family.</text>
</comment>
<dbReference type="RefSeq" id="WP_406790982.1">
    <property type="nucleotide sequence ID" value="NZ_JBJHZX010000005.1"/>
</dbReference>
<protein>
    <submittedName>
        <fullName evidence="10">LTA synthase family protein</fullName>
        <ecNumber evidence="10">2.7.8.-</ecNumber>
    </submittedName>
</protein>
<keyword evidence="10" id="KW-0808">Transferase</keyword>
<dbReference type="PANTHER" id="PTHR47371:SF3">
    <property type="entry name" value="PHOSPHOGLYCEROL TRANSFERASE I"/>
    <property type="match status" value="1"/>
</dbReference>
<dbReference type="SUPFAM" id="SSF53649">
    <property type="entry name" value="Alkaline phosphatase-like"/>
    <property type="match status" value="1"/>
</dbReference>
<evidence type="ECO:0000256" key="5">
    <source>
        <dbReference type="ARBA" id="ARBA00022692"/>
    </source>
</evidence>
<evidence type="ECO:0000256" key="7">
    <source>
        <dbReference type="ARBA" id="ARBA00023136"/>
    </source>
</evidence>
<feature type="domain" description="Sulfatase N-terminal" evidence="9">
    <location>
        <begin position="246"/>
        <end position="533"/>
    </location>
</feature>
<evidence type="ECO:0000256" key="4">
    <source>
        <dbReference type="ARBA" id="ARBA00022475"/>
    </source>
</evidence>
<evidence type="ECO:0000313" key="10">
    <source>
        <dbReference type="EMBL" id="MFL0194860.1"/>
    </source>
</evidence>
<dbReference type="InterPro" id="IPR050448">
    <property type="entry name" value="OpgB/LTA_synthase_biosynth"/>
</dbReference>
<dbReference type="Gene3D" id="3.40.720.10">
    <property type="entry name" value="Alkaline Phosphatase, subunit A"/>
    <property type="match status" value="1"/>
</dbReference>
<dbReference type="GO" id="GO:0016740">
    <property type="term" value="F:transferase activity"/>
    <property type="evidence" value="ECO:0007669"/>
    <property type="project" value="UniProtKB-KW"/>
</dbReference>
<accession>A0ABW8SFV5</accession>
<comment type="pathway">
    <text evidence="2">Cell wall biogenesis; lipoteichoic acid biosynthesis.</text>
</comment>
<gene>
    <name evidence="10" type="ORF">ACJDU8_04625</name>
</gene>
<keyword evidence="6 8" id="KW-1133">Transmembrane helix</keyword>
<keyword evidence="4" id="KW-1003">Cell membrane</keyword>
<dbReference type="InterPro" id="IPR012160">
    <property type="entry name" value="LtaS-like"/>
</dbReference>
<dbReference type="PANTHER" id="PTHR47371">
    <property type="entry name" value="LIPOTEICHOIC ACID SYNTHASE"/>
    <property type="match status" value="1"/>
</dbReference>
<name>A0ABW8SFV5_9CLOT</name>
<evidence type="ECO:0000256" key="8">
    <source>
        <dbReference type="SAM" id="Phobius"/>
    </source>
</evidence>
<dbReference type="Proteomes" id="UP001623660">
    <property type="component" value="Unassembled WGS sequence"/>
</dbReference>
<dbReference type="InterPro" id="IPR000917">
    <property type="entry name" value="Sulfatase_N"/>
</dbReference>
<comment type="subcellular location">
    <subcellularLocation>
        <location evidence="1">Cell membrane</location>
        <topology evidence="1">Multi-pass membrane protein</topology>
    </subcellularLocation>
</comment>
<dbReference type="PIRSF" id="PIRSF005091">
    <property type="entry name" value="Mmb_sulf_HI1246"/>
    <property type="match status" value="1"/>
</dbReference>
<dbReference type="EMBL" id="JBJHZX010000005">
    <property type="protein sequence ID" value="MFL0194860.1"/>
    <property type="molecule type" value="Genomic_DNA"/>
</dbReference>
<feature type="transmembrane region" description="Helical" evidence="8">
    <location>
        <begin position="67"/>
        <end position="89"/>
    </location>
</feature>
<keyword evidence="11" id="KW-1185">Reference proteome</keyword>
<keyword evidence="7 8" id="KW-0472">Membrane</keyword>
<evidence type="ECO:0000256" key="2">
    <source>
        <dbReference type="ARBA" id="ARBA00004936"/>
    </source>
</evidence>
<feature type="transmembrane region" description="Helical" evidence="8">
    <location>
        <begin position="121"/>
        <end position="139"/>
    </location>
</feature>
<dbReference type="EC" id="2.7.8.-" evidence="10"/>
<organism evidence="10 11">
    <name type="scientific">Candidatus Clostridium eludens</name>
    <dbReference type="NCBI Taxonomy" id="3381663"/>
    <lineage>
        <taxon>Bacteria</taxon>
        <taxon>Bacillati</taxon>
        <taxon>Bacillota</taxon>
        <taxon>Clostridia</taxon>
        <taxon>Eubacteriales</taxon>
        <taxon>Clostridiaceae</taxon>
        <taxon>Clostridium</taxon>
    </lineage>
</organism>
<feature type="transmembrane region" description="Helical" evidence="8">
    <location>
        <begin position="7"/>
        <end position="28"/>
    </location>
</feature>
<reference evidence="10 11" key="1">
    <citation type="submission" date="2024-11" db="EMBL/GenBank/DDBJ databases">
        <authorList>
            <person name="Heng Y.C."/>
            <person name="Lim A.C.H."/>
            <person name="Lee J.K.Y."/>
            <person name="Kittelmann S."/>
        </authorList>
    </citation>
    <scope>NUCLEOTIDE SEQUENCE [LARGE SCALE GENOMIC DNA]</scope>
    <source>
        <strain evidence="10 11">WILCCON 0269</strain>
    </source>
</reference>
<evidence type="ECO:0000256" key="1">
    <source>
        <dbReference type="ARBA" id="ARBA00004651"/>
    </source>
</evidence>
<feature type="transmembrane region" description="Helical" evidence="8">
    <location>
        <begin position="151"/>
        <end position="170"/>
    </location>
</feature>
<keyword evidence="5 8" id="KW-0812">Transmembrane</keyword>
<evidence type="ECO:0000313" key="11">
    <source>
        <dbReference type="Proteomes" id="UP001623660"/>
    </source>
</evidence>
<dbReference type="Pfam" id="PF00884">
    <property type="entry name" value="Sulfatase"/>
    <property type="match status" value="1"/>
</dbReference>
<dbReference type="Gene3D" id="3.30.1120.170">
    <property type="match status" value="1"/>
</dbReference>
<evidence type="ECO:0000256" key="6">
    <source>
        <dbReference type="ARBA" id="ARBA00022989"/>
    </source>
</evidence>
<feature type="transmembrane region" description="Helical" evidence="8">
    <location>
        <begin position="40"/>
        <end position="60"/>
    </location>
</feature>
<evidence type="ECO:0000256" key="3">
    <source>
        <dbReference type="ARBA" id="ARBA00009983"/>
    </source>
</evidence>
<dbReference type="CDD" id="cd16015">
    <property type="entry name" value="LTA_synthase"/>
    <property type="match status" value="1"/>
</dbReference>
<sequence length="620" mass="71791">MNKFKFSLLDFIDIIFFIIIVTLKILIYGRHIETGYISSFKLFIPVIASVLIFTSIAFIFKNKGRARFLYLCNIIISITIISNIVYFRYFKDLISIPVLISGFQLNAVKSSVTNLISFKDFLYLFDIVFIIPFINRYIAKCSQKPSLSFRLSMFSILLLLGLLINYRSFYNLSKEQPRLLSTMYNKVYIARKLGILNYNCLDAYNSISANINKLVPVSKEKLDKIHSFMVLNKSSHENLNGIAKNKNLIMIQVEALQSFVINSSINGQEITPNLNRWIKRSEYFNNFYYQTAAGGTSDAEFMTNTSLYPASAGAAYFLYSSNYYNAMPKDFKSRGYSTAAFHGFRENFWNRNIMYQKFGFDTFYGESSYKQDESIGLGLSDKSFLTQSLDKLSKMQSPYYAFLITLTSHFPFDDVTKYGDFDTGDFEDTLIGNYIKAIHYTDEQLGMFLDELDKEGILKNSVVILYGDHHAIPKDKQSQLFKYLNKSSQSDVEWEKLQKVPMFIHFPDESVKGINPVYAGQMDIYPTVCNLFDLPEKEMLGKDLFNAENQSVIFRNGSFVDKNYYYSSQDDAYYDINTDSKITKNDILKTEKENVLNQLEYSDYILRHNLIKKLDSYENK</sequence>
<comment type="caution">
    <text evidence="10">The sequence shown here is derived from an EMBL/GenBank/DDBJ whole genome shotgun (WGS) entry which is preliminary data.</text>
</comment>